<feature type="region of interest" description="Disordered" evidence="1">
    <location>
        <begin position="85"/>
        <end position="118"/>
    </location>
</feature>
<proteinExistence type="evidence at transcript level"/>
<feature type="region of interest" description="Disordered" evidence="1">
    <location>
        <begin position="194"/>
        <end position="238"/>
    </location>
</feature>
<dbReference type="EMBL" id="LR787273">
    <property type="protein sequence ID" value="CAB3263135.1"/>
    <property type="molecule type" value="mRNA"/>
</dbReference>
<protein>
    <submittedName>
        <fullName evidence="2">Uncharacterized protein LOC104265522</fullName>
    </submittedName>
</protein>
<reference evidence="2" key="1">
    <citation type="submission" date="2020-04" db="EMBL/GenBank/DDBJ databases">
        <authorList>
            <person name="Neveu A P."/>
        </authorList>
    </citation>
    <scope>NUCLEOTIDE SEQUENCE</scope>
    <source>
        <tissue evidence="2">Whole embryo</tissue>
    </source>
</reference>
<sequence length="238" mass="26951">MTPSQFNTIYKETTANLFEKPITVTQTRKLIAREISMKPKDVQRAVARAEGHSVEVQEKFYDITDPGTIVEKARNVLEQIAKDDIETTDPKKADDSSKPCHQKTSDVVSENSVGSTTPDEEEVFMDEPAHIQYLKVEFVDDDLTCYIYRINDIKSACRRRVKSFTDIKIGDTVYARWPEDKLFYQAKVIDPSVSPRKTMRRNSDSMSVVTPSKNKPGSTVKQRRNSGGAQSGSHLELK</sequence>
<feature type="compositionally biased region" description="Polar residues" evidence="1">
    <location>
        <begin position="105"/>
        <end position="117"/>
    </location>
</feature>
<accession>A0A6F9DJP3</accession>
<evidence type="ECO:0000256" key="1">
    <source>
        <dbReference type="SAM" id="MobiDB-lite"/>
    </source>
</evidence>
<name>A0A6F9DJP3_9ASCI</name>
<feature type="compositionally biased region" description="Basic and acidic residues" evidence="1">
    <location>
        <begin position="85"/>
        <end position="98"/>
    </location>
</feature>
<organism evidence="2">
    <name type="scientific">Phallusia mammillata</name>
    <dbReference type="NCBI Taxonomy" id="59560"/>
    <lineage>
        <taxon>Eukaryota</taxon>
        <taxon>Metazoa</taxon>
        <taxon>Chordata</taxon>
        <taxon>Tunicata</taxon>
        <taxon>Ascidiacea</taxon>
        <taxon>Phlebobranchia</taxon>
        <taxon>Ascidiidae</taxon>
        <taxon>Phallusia</taxon>
    </lineage>
</organism>
<evidence type="ECO:0000313" key="2">
    <source>
        <dbReference type="EMBL" id="CAB3263135.1"/>
    </source>
</evidence>
<feature type="compositionally biased region" description="Polar residues" evidence="1">
    <location>
        <begin position="204"/>
        <end position="238"/>
    </location>
</feature>
<dbReference type="AlphaFoldDB" id="A0A6F9DJP3"/>
<gene>
    <name evidence="2" type="primary">LOC104265522</name>
</gene>